<dbReference type="EMBL" id="CP001279">
    <property type="protein sequence ID" value="ACM92796.1"/>
    <property type="molecule type" value="Genomic_DNA"/>
</dbReference>
<proteinExistence type="inferred from homology"/>
<dbReference type="InterPro" id="IPR036894">
    <property type="entry name" value="YbaB-like_sf"/>
</dbReference>
<gene>
    <name evidence="2" type="ordered locus">NAMH_1688</name>
</gene>
<dbReference type="PIRSF" id="PIRSF004555">
    <property type="entry name" value="UCP004555"/>
    <property type="match status" value="1"/>
</dbReference>
<comment type="subunit">
    <text evidence="1">Homodimer.</text>
</comment>
<accession>B9L6T0</accession>
<dbReference type="STRING" id="598659.NAMH_1688"/>
<name>B9L6T0_NAUPA</name>
<dbReference type="InterPro" id="IPR004401">
    <property type="entry name" value="YbaB/EbfC"/>
</dbReference>
<dbReference type="NCBIfam" id="TIGR00103">
    <property type="entry name" value="DNA_YbaB_EbfC"/>
    <property type="match status" value="1"/>
</dbReference>
<dbReference type="Gene3D" id="3.30.1310.10">
    <property type="entry name" value="Nucleoid-associated protein YbaB-like domain"/>
    <property type="match status" value="1"/>
</dbReference>
<dbReference type="AlphaFoldDB" id="B9L6T0"/>
<organism evidence="2 3">
    <name type="scientific">Nautilia profundicola (strain ATCC BAA-1463 / DSM 18972 / AmH)</name>
    <dbReference type="NCBI Taxonomy" id="598659"/>
    <lineage>
        <taxon>Bacteria</taxon>
        <taxon>Pseudomonadati</taxon>
        <taxon>Campylobacterota</taxon>
        <taxon>Epsilonproteobacteria</taxon>
        <taxon>Nautiliales</taxon>
        <taxon>Nautiliaceae</taxon>
        <taxon>Nautilia</taxon>
    </lineage>
</organism>
<comment type="function">
    <text evidence="1">Binds to DNA and alters its conformation. May be involved in regulation of gene expression, nucleoid organization and DNA protection.</text>
</comment>
<protein>
    <recommendedName>
        <fullName evidence="1">Nucleoid-associated protein NAMH_1688</fullName>
    </recommendedName>
</protein>
<dbReference type="Proteomes" id="UP000000448">
    <property type="component" value="Chromosome"/>
</dbReference>
<dbReference type="Pfam" id="PF02575">
    <property type="entry name" value="YbaB_DNA_bd"/>
    <property type="match status" value="1"/>
</dbReference>
<dbReference type="HAMAP" id="MF_00274">
    <property type="entry name" value="DNA_YbaB_EbfC"/>
    <property type="match status" value="1"/>
</dbReference>
<sequence length="95" mass="10409">MFGNVDLNEMLQKIQEQMQEADNKIYTATSGGGLVEASVNGKFEVIDIKIDDSLLEDKESLQILLMSAINDAIKMAVEDKKSQALNMFGGLNIGQ</sequence>
<keyword evidence="1" id="KW-0238">DNA-binding</keyword>
<evidence type="ECO:0000256" key="1">
    <source>
        <dbReference type="HAMAP-Rule" id="MF_00274"/>
    </source>
</evidence>
<keyword evidence="1" id="KW-0963">Cytoplasm</keyword>
<dbReference type="HOGENOM" id="CLU_140930_2_1_7"/>
<dbReference type="GO" id="GO:0043590">
    <property type="term" value="C:bacterial nucleoid"/>
    <property type="evidence" value="ECO:0007669"/>
    <property type="project" value="UniProtKB-UniRule"/>
</dbReference>
<dbReference type="GO" id="GO:0003677">
    <property type="term" value="F:DNA binding"/>
    <property type="evidence" value="ECO:0007669"/>
    <property type="project" value="UniProtKB-UniRule"/>
</dbReference>
<dbReference type="KEGG" id="nam:NAMH_1688"/>
<keyword evidence="3" id="KW-1185">Reference proteome</keyword>
<evidence type="ECO:0000313" key="3">
    <source>
        <dbReference type="Proteomes" id="UP000000448"/>
    </source>
</evidence>
<comment type="subcellular location">
    <subcellularLocation>
        <location evidence="1">Cytoplasm</location>
        <location evidence="1">Nucleoid</location>
    </subcellularLocation>
</comment>
<dbReference type="eggNOG" id="COG0718">
    <property type="taxonomic scope" value="Bacteria"/>
</dbReference>
<comment type="similarity">
    <text evidence="1">Belongs to the YbaB/EbfC family.</text>
</comment>
<dbReference type="RefSeq" id="WP_015901848.1">
    <property type="nucleotide sequence ID" value="NC_012115.1"/>
</dbReference>
<dbReference type="OrthoDB" id="5343857at2"/>
<dbReference type="GO" id="GO:0005737">
    <property type="term" value="C:cytoplasm"/>
    <property type="evidence" value="ECO:0007669"/>
    <property type="project" value="UniProtKB-UniRule"/>
</dbReference>
<evidence type="ECO:0000313" key="2">
    <source>
        <dbReference type="EMBL" id="ACM92796.1"/>
    </source>
</evidence>
<dbReference type="SUPFAM" id="SSF82607">
    <property type="entry name" value="YbaB-like"/>
    <property type="match status" value="1"/>
</dbReference>
<reference evidence="2 3" key="1">
    <citation type="journal article" date="2009" name="PLoS Genet.">
        <title>Adaptations to submarine hydrothermal environments exemplified by the genome of Nautilia profundicola.</title>
        <authorList>
            <person name="Campbell B.J."/>
            <person name="Smith J.L."/>
            <person name="Hanson T.E."/>
            <person name="Klotz M.G."/>
            <person name="Stein L.Y."/>
            <person name="Lee C.K."/>
            <person name="Wu D."/>
            <person name="Robinson J.M."/>
            <person name="Khouri H.M."/>
            <person name="Eisen J.A."/>
            <person name="Cary S.C."/>
        </authorList>
    </citation>
    <scope>NUCLEOTIDE SEQUENCE [LARGE SCALE GENOMIC DNA]</scope>
    <source>
        <strain evidence="3">ATCC BAA-1463 / DSM 18972 / AmH</strain>
    </source>
</reference>